<dbReference type="GO" id="GO:0016616">
    <property type="term" value="F:oxidoreductase activity, acting on the CH-OH group of donors, NAD or NADP as acceptor"/>
    <property type="evidence" value="ECO:0007669"/>
    <property type="project" value="InterPro"/>
</dbReference>
<name>A0A3B0XZ97_9ZZZZ</name>
<keyword evidence="3" id="KW-0520">NAD</keyword>
<dbReference type="InterPro" id="IPR050418">
    <property type="entry name" value="D-iso_2-hydroxyacid_DH_PdxB"/>
</dbReference>
<gene>
    <name evidence="5" type="ORF">MNBD_GAMMA08-2125</name>
</gene>
<dbReference type="InterPro" id="IPR006139">
    <property type="entry name" value="D-isomer_2_OHA_DH_cat_dom"/>
</dbReference>
<evidence type="ECO:0000256" key="1">
    <source>
        <dbReference type="ARBA" id="ARBA00005854"/>
    </source>
</evidence>
<dbReference type="PANTHER" id="PTHR43761">
    <property type="entry name" value="D-ISOMER SPECIFIC 2-HYDROXYACID DEHYDROGENASE FAMILY PROTEIN (AFU_ORTHOLOGUE AFUA_1G13630)"/>
    <property type="match status" value="1"/>
</dbReference>
<accession>A0A3B0XZ97</accession>
<comment type="similarity">
    <text evidence="1">Belongs to the D-isomer specific 2-hydroxyacid dehydrogenase family.</text>
</comment>
<dbReference type="EMBL" id="UOFH01000184">
    <property type="protein sequence ID" value="VAW61486.1"/>
    <property type="molecule type" value="Genomic_DNA"/>
</dbReference>
<organism evidence="5">
    <name type="scientific">hydrothermal vent metagenome</name>
    <dbReference type="NCBI Taxonomy" id="652676"/>
    <lineage>
        <taxon>unclassified sequences</taxon>
        <taxon>metagenomes</taxon>
        <taxon>ecological metagenomes</taxon>
    </lineage>
</organism>
<evidence type="ECO:0000313" key="5">
    <source>
        <dbReference type="EMBL" id="VAW61486.1"/>
    </source>
</evidence>
<feature type="domain" description="D-isomer specific 2-hydroxyacid dehydrogenase catalytic" evidence="4">
    <location>
        <begin position="32"/>
        <end position="123"/>
    </location>
</feature>
<evidence type="ECO:0000259" key="4">
    <source>
        <dbReference type="Pfam" id="PF00389"/>
    </source>
</evidence>
<dbReference type="Gene3D" id="3.40.50.720">
    <property type="entry name" value="NAD(P)-binding Rossmann-like Domain"/>
    <property type="match status" value="1"/>
</dbReference>
<keyword evidence="2" id="KW-0560">Oxidoreductase</keyword>
<evidence type="ECO:0000256" key="3">
    <source>
        <dbReference type="ARBA" id="ARBA00023027"/>
    </source>
</evidence>
<dbReference type="AlphaFoldDB" id="A0A3B0XZ97"/>
<proteinExistence type="inferred from homology"/>
<dbReference type="SUPFAM" id="SSF52283">
    <property type="entry name" value="Formate/glycerate dehydrogenase catalytic domain-like"/>
    <property type="match status" value="1"/>
</dbReference>
<dbReference type="PANTHER" id="PTHR43761:SF1">
    <property type="entry name" value="D-ISOMER SPECIFIC 2-HYDROXYACID DEHYDROGENASE CATALYTIC DOMAIN-CONTAINING PROTEIN-RELATED"/>
    <property type="match status" value="1"/>
</dbReference>
<reference evidence="5" key="1">
    <citation type="submission" date="2018-06" db="EMBL/GenBank/DDBJ databases">
        <authorList>
            <person name="Zhirakovskaya E."/>
        </authorList>
    </citation>
    <scope>NUCLEOTIDE SEQUENCE</scope>
</reference>
<protein>
    <recommendedName>
        <fullName evidence="4">D-isomer specific 2-hydroxyacid dehydrogenase catalytic domain-containing protein</fullName>
    </recommendedName>
</protein>
<dbReference type="Pfam" id="PF00389">
    <property type="entry name" value="2-Hacid_dh"/>
    <property type="match status" value="1"/>
</dbReference>
<dbReference type="GO" id="GO:0051287">
    <property type="term" value="F:NAD binding"/>
    <property type="evidence" value="ECO:0007669"/>
    <property type="project" value="InterPro"/>
</dbReference>
<evidence type="ECO:0000256" key="2">
    <source>
        <dbReference type="ARBA" id="ARBA00023002"/>
    </source>
</evidence>
<sequence>MNIVLVDSGQLEGKPEFPPIDLPKFAWLEYVDLPPEEIEERCWRADVIVSANTQINAAVIKDSYKLKLIIAAGDSTEHIDKATAKERGVIVCNVPGLTADNVKNSQTIANQVVNNVHAWLDEKPINVID</sequence>